<dbReference type="PANTHER" id="PTHR37810">
    <property type="entry name" value="IMMUNITY PROTEIN SDPI"/>
    <property type="match status" value="1"/>
</dbReference>
<feature type="transmembrane region" description="Helical" evidence="1">
    <location>
        <begin position="50"/>
        <end position="67"/>
    </location>
</feature>
<dbReference type="GO" id="GO:0009636">
    <property type="term" value="P:response to toxic substance"/>
    <property type="evidence" value="ECO:0007669"/>
    <property type="project" value="TreeGrafter"/>
</dbReference>
<sequence>MKNLYRAVFILVALNLAMAAAFLALMPDQVPVHFGANGDANRIGSKYEHLWFPALALVFGLGLAFTAKRSDPRDGGKLLKADIALLALLAMFSIYVYANAFPDGGSPFSADFFNVSRGGALIAGIAFIVCGNVMPKSDRNGSFGVRTPWSLSNDEVWRKSQRFGGYAMIVAGVLTLVGGLTLPTDLVMPAMVVIVLADAATSIAATYAYYRKHYEEEG</sequence>
<evidence type="ECO:0000259" key="3">
    <source>
        <dbReference type="Pfam" id="PF07853"/>
    </source>
</evidence>
<feature type="transmembrane region" description="Helical" evidence="1">
    <location>
        <begin position="188"/>
        <end position="210"/>
    </location>
</feature>
<protein>
    <submittedName>
        <fullName evidence="4">DUF1648 domain-containing protein</fullName>
    </submittedName>
</protein>
<dbReference type="PIRSF" id="PIRSF038959">
    <property type="entry name" value="SdpI"/>
    <property type="match status" value="1"/>
</dbReference>
<keyword evidence="1" id="KW-0812">Transmembrane</keyword>
<dbReference type="Pfam" id="PF07853">
    <property type="entry name" value="DUF1648"/>
    <property type="match status" value="1"/>
</dbReference>
<dbReference type="InterPro" id="IPR026272">
    <property type="entry name" value="SdpI"/>
</dbReference>
<dbReference type="RefSeq" id="WP_154334087.1">
    <property type="nucleotide sequence ID" value="NZ_VTFY01000010.1"/>
</dbReference>
<feature type="chain" id="PRO_5026932686" evidence="2">
    <location>
        <begin position="20"/>
        <end position="218"/>
    </location>
</feature>
<feature type="transmembrane region" description="Helical" evidence="1">
    <location>
        <begin position="163"/>
        <end position="182"/>
    </location>
</feature>
<name>A0A6N7RPF6_9ACTN</name>
<dbReference type="PANTHER" id="PTHR37810:SF5">
    <property type="entry name" value="IMMUNITY PROTEIN SDPI"/>
    <property type="match status" value="1"/>
</dbReference>
<evidence type="ECO:0000313" key="5">
    <source>
        <dbReference type="Proteomes" id="UP000438093"/>
    </source>
</evidence>
<dbReference type="Pfam" id="PF13630">
    <property type="entry name" value="SdpI"/>
    <property type="match status" value="1"/>
</dbReference>
<organism evidence="4 5">
    <name type="scientific">Eggerthella guodeyinii</name>
    <dbReference type="NCBI Taxonomy" id="2690837"/>
    <lineage>
        <taxon>Bacteria</taxon>
        <taxon>Bacillati</taxon>
        <taxon>Actinomycetota</taxon>
        <taxon>Coriobacteriia</taxon>
        <taxon>Eggerthellales</taxon>
        <taxon>Eggerthellaceae</taxon>
        <taxon>Eggerthella</taxon>
    </lineage>
</organism>
<feature type="transmembrane region" description="Helical" evidence="1">
    <location>
        <begin position="79"/>
        <end position="98"/>
    </location>
</feature>
<keyword evidence="1" id="KW-1133">Transmembrane helix</keyword>
<keyword evidence="5" id="KW-1185">Reference proteome</keyword>
<dbReference type="InterPro" id="IPR025962">
    <property type="entry name" value="SdpI/YhfL"/>
</dbReference>
<comment type="caution">
    <text evidence="4">The sequence shown here is derived from an EMBL/GenBank/DDBJ whole genome shotgun (WGS) entry which is preliminary data.</text>
</comment>
<evidence type="ECO:0000256" key="2">
    <source>
        <dbReference type="SAM" id="SignalP"/>
    </source>
</evidence>
<dbReference type="Proteomes" id="UP000438093">
    <property type="component" value="Unassembled WGS sequence"/>
</dbReference>
<evidence type="ECO:0000256" key="1">
    <source>
        <dbReference type="SAM" id="Phobius"/>
    </source>
</evidence>
<dbReference type="AlphaFoldDB" id="A0A6N7RPF6"/>
<keyword evidence="1" id="KW-0472">Membrane</keyword>
<evidence type="ECO:0000313" key="4">
    <source>
        <dbReference type="EMBL" id="MRX83263.1"/>
    </source>
</evidence>
<feature type="domain" description="DUF1648" evidence="3">
    <location>
        <begin position="10"/>
        <end position="56"/>
    </location>
</feature>
<feature type="transmembrane region" description="Helical" evidence="1">
    <location>
        <begin position="118"/>
        <end position="134"/>
    </location>
</feature>
<proteinExistence type="predicted"/>
<keyword evidence="2" id="KW-0732">Signal</keyword>
<dbReference type="InterPro" id="IPR012867">
    <property type="entry name" value="DUF1648"/>
</dbReference>
<accession>A0A6N7RPF6</accession>
<dbReference type="EMBL" id="VTFY01000010">
    <property type="protein sequence ID" value="MRX83263.1"/>
    <property type="molecule type" value="Genomic_DNA"/>
</dbReference>
<gene>
    <name evidence="4" type="ORF">GJG86_12295</name>
</gene>
<feature type="signal peptide" evidence="2">
    <location>
        <begin position="1"/>
        <end position="19"/>
    </location>
</feature>
<reference evidence="5" key="1">
    <citation type="submission" date="2019-08" db="EMBL/GenBank/DDBJ databases">
        <title>Arthrobacter sp. nov., isolated from plateau pika and Tibetan wild ass.</title>
        <authorList>
            <person name="Ge Y."/>
        </authorList>
    </citation>
    <scope>NUCLEOTIDE SEQUENCE [LARGE SCALE GENOMIC DNA]</scope>
    <source>
        <strain evidence="5">HF-4214</strain>
    </source>
</reference>